<evidence type="ECO:0000313" key="2">
    <source>
        <dbReference type="Proteomes" id="UP000663193"/>
    </source>
</evidence>
<accession>A0A7U2I8N8</accession>
<dbReference type="Proteomes" id="UP000663193">
    <property type="component" value="Chromosome 18"/>
</dbReference>
<sequence>MESPQQSHPGANAELALGLPSTDFEFPSYQAMPNDQPYLKADIENYATALEQYPSGDGKYVAEVLREFLSKNVNRGDTFLLGDTADDRKVGYLLNLIGDAQTKNPRFADLVSQLRMEKDDSEGS</sequence>
<dbReference type="AlphaFoldDB" id="A0A7U2I8N8"/>
<protein>
    <submittedName>
        <fullName evidence="1">Uncharacterized protein</fullName>
    </submittedName>
</protein>
<proteinExistence type="predicted"/>
<dbReference type="KEGG" id="pno:SNOG_11169"/>
<dbReference type="VEuPathDB" id="FungiDB:JI435_111690"/>
<dbReference type="EMBL" id="CP069040">
    <property type="protein sequence ID" value="QRD05273.1"/>
    <property type="molecule type" value="Genomic_DNA"/>
</dbReference>
<gene>
    <name evidence="1" type="ORF">JI435_111690</name>
</gene>
<organism evidence="1 2">
    <name type="scientific">Phaeosphaeria nodorum (strain SN15 / ATCC MYA-4574 / FGSC 10173)</name>
    <name type="common">Glume blotch fungus</name>
    <name type="synonym">Parastagonospora nodorum</name>
    <dbReference type="NCBI Taxonomy" id="321614"/>
    <lineage>
        <taxon>Eukaryota</taxon>
        <taxon>Fungi</taxon>
        <taxon>Dikarya</taxon>
        <taxon>Ascomycota</taxon>
        <taxon>Pezizomycotina</taxon>
        <taxon>Dothideomycetes</taxon>
        <taxon>Pleosporomycetidae</taxon>
        <taxon>Pleosporales</taxon>
        <taxon>Pleosporineae</taxon>
        <taxon>Phaeosphaeriaceae</taxon>
        <taxon>Parastagonospora</taxon>
    </lineage>
</organism>
<keyword evidence="2" id="KW-1185">Reference proteome</keyword>
<dbReference type="RefSeq" id="XP_001801418.1">
    <property type="nucleotide sequence ID" value="XM_001801366.1"/>
</dbReference>
<evidence type="ECO:0000313" key="1">
    <source>
        <dbReference type="EMBL" id="QRD05273.1"/>
    </source>
</evidence>
<name>A0A7U2I8N8_PHANO</name>
<reference evidence="2" key="1">
    <citation type="journal article" date="2021" name="BMC Genomics">
        <title>Chromosome-level genome assembly and manually-curated proteome of model necrotroph Parastagonospora nodorum Sn15 reveals a genome-wide trove of candidate effector homologs, and redundancy of virulence-related functions within an accessory chromosome.</title>
        <authorList>
            <person name="Bertazzoni S."/>
            <person name="Jones D.A.B."/>
            <person name="Phan H.T."/>
            <person name="Tan K.-C."/>
            <person name="Hane J.K."/>
        </authorList>
    </citation>
    <scope>NUCLEOTIDE SEQUENCE [LARGE SCALE GENOMIC DNA]</scope>
    <source>
        <strain evidence="2">SN15 / ATCC MYA-4574 / FGSC 10173)</strain>
    </source>
</reference>